<name>A0A075UYU8_9PSEU</name>
<accession>A0A075UYU8</accession>
<dbReference type="KEGG" id="aja:AJAP_26380"/>
<dbReference type="STRING" id="208439.AJAP_26380"/>
<protein>
    <submittedName>
        <fullName evidence="2">Uncharacterized protein</fullName>
    </submittedName>
</protein>
<evidence type="ECO:0000313" key="2">
    <source>
        <dbReference type="EMBL" id="AIG78123.1"/>
    </source>
</evidence>
<reference evidence="2 3" key="1">
    <citation type="journal article" date="2014" name="J. Biotechnol.">
        <title>Complete genome sequence of the actinobacterium Amycolatopsis japonica MG417-CF17(T) (=DSM 44213T) producing (S,S)-N,N'-ethylenediaminedisuccinic acid.</title>
        <authorList>
            <person name="Stegmann E."/>
            <person name="Albersmeier A."/>
            <person name="Spohn M."/>
            <person name="Gert H."/>
            <person name="Weber T."/>
            <person name="Wohlleben W."/>
            <person name="Kalinowski J."/>
            <person name="Ruckert C."/>
        </authorList>
    </citation>
    <scope>NUCLEOTIDE SEQUENCE [LARGE SCALE GENOMIC DNA]</scope>
    <source>
        <strain evidence="3">MG417-CF17 (DSM 44213)</strain>
    </source>
</reference>
<dbReference type="RefSeq" id="WP_016332860.1">
    <property type="nucleotide sequence ID" value="NZ_CP008953.1"/>
</dbReference>
<keyword evidence="3" id="KW-1185">Reference proteome</keyword>
<dbReference type="HOGENOM" id="CLU_2091661_0_0_11"/>
<evidence type="ECO:0000256" key="1">
    <source>
        <dbReference type="SAM" id="MobiDB-lite"/>
    </source>
</evidence>
<evidence type="ECO:0000313" key="3">
    <source>
        <dbReference type="Proteomes" id="UP000028492"/>
    </source>
</evidence>
<dbReference type="Proteomes" id="UP000028492">
    <property type="component" value="Chromosome"/>
</dbReference>
<feature type="region of interest" description="Disordered" evidence="1">
    <location>
        <begin position="84"/>
        <end position="116"/>
    </location>
</feature>
<dbReference type="AlphaFoldDB" id="A0A075UYU8"/>
<gene>
    <name evidence="2" type="ORF">AJAP_26380</name>
</gene>
<dbReference type="EMBL" id="CP008953">
    <property type="protein sequence ID" value="AIG78123.1"/>
    <property type="molecule type" value="Genomic_DNA"/>
</dbReference>
<proteinExistence type="predicted"/>
<sequence>MSPPKIFPGATLHPEPFPRALRAAITASGLPLDRIRHRLELRGVSISVPTLSHWQSGRRRPERPESLRALAELEQLLSLPPLALRSLLGPPRPRGRKSSVPAQRRDRATPEGTYPT</sequence>
<organism evidence="2 3">
    <name type="scientific">Amycolatopsis japonica</name>
    <dbReference type="NCBI Taxonomy" id="208439"/>
    <lineage>
        <taxon>Bacteria</taxon>
        <taxon>Bacillati</taxon>
        <taxon>Actinomycetota</taxon>
        <taxon>Actinomycetes</taxon>
        <taxon>Pseudonocardiales</taxon>
        <taxon>Pseudonocardiaceae</taxon>
        <taxon>Amycolatopsis</taxon>
        <taxon>Amycolatopsis japonica group</taxon>
    </lineage>
</organism>